<organism evidence="1 2">
    <name type="scientific">Hahella chejuensis (strain KCTC 2396)</name>
    <dbReference type="NCBI Taxonomy" id="349521"/>
    <lineage>
        <taxon>Bacteria</taxon>
        <taxon>Pseudomonadati</taxon>
        <taxon>Pseudomonadota</taxon>
        <taxon>Gammaproteobacteria</taxon>
        <taxon>Oceanospirillales</taxon>
        <taxon>Hahellaceae</taxon>
        <taxon>Hahella</taxon>
    </lineage>
</organism>
<proteinExistence type="predicted"/>
<gene>
    <name evidence="1" type="ordered locus">HCH_05694</name>
</gene>
<dbReference type="Proteomes" id="UP000000238">
    <property type="component" value="Chromosome"/>
</dbReference>
<dbReference type="HOGENOM" id="CLU_1862766_0_0_6"/>
<dbReference type="AlphaFoldDB" id="Q2SAH4"/>
<evidence type="ECO:0000313" key="2">
    <source>
        <dbReference type="Proteomes" id="UP000000238"/>
    </source>
</evidence>
<evidence type="ECO:0000313" key="1">
    <source>
        <dbReference type="EMBL" id="ABC32350.1"/>
    </source>
</evidence>
<dbReference type="EMBL" id="CP000155">
    <property type="protein sequence ID" value="ABC32350.1"/>
    <property type="molecule type" value="Genomic_DNA"/>
</dbReference>
<keyword evidence="2" id="KW-1185">Reference proteome</keyword>
<accession>Q2SAH4</accession>
<reference evidence="1 2" key="1">
    <citation type="journal article" date="2005" name="Nucleic Acids Res.">
        <title>Genomic blueprint of Hahella chejuensis, a marine microbe producing an algicidal agent.</title>
        <authorList>
            <person name="Jeong H."/>
            <person name="Yim J.H."/>
            <person name="Lee C."/>
            <person name="Choi S.-H."/>
            <person name="Park Y.K."/>
            <person name="Yoon S.H."/>
            <person name="Hur C.-G."/>
            <person name="Kang H.-Y."/>
            <person name="Kim D."/>
            <person name="Lee H.H."/>
            <person name="Park K.H."/>
            <person name="Park S.-H."/>
            <person name="Park H.-S."/>
            <person name="Lee H.K."/>
            <person name="Oh T.K."/>
            <person name="Kim J.F."/>
        </authorList>
    </citation>
    <scope>NUCLEOTIDE SEQUENCE [LARGE SCALE GENOMIC DNA]</scope>
    <source>
        <strain evidence="1 2">KCTC 2396</strain>
    </source>
</reference>
<dbReference type="STRING" id="349521.HCH_05694"/>
<name>Q2SAH4_HAHCH</name>
<dbReference type="KEGG" id="hch:HCH_05694"/>
<sequence length="150" mass="16658">MKVAVFMPAIENKLPPQKRYDLTPLMTGAPLTWDAEDGIESVNVVMLKLKDLAGYGRIQVESPAQSVLGLHEYSREYFGGHCPLASGAFIPTQAKIIIRFHPDKQGSRSNTLPINITLPNGCDLLTRTSKEKLVGEKYLKRWGLLNDIHG</sequence>
<protein>
    <submittedName>
        <fullName evidence="1">Uncharacterized protein</fullName>
    </submittedName>
</protein>